<keyword evidence="3" id="KW-1185">Reference proteome</keyword>
<gene>
    <name evidence="2" type="ORF">V1633_23515</name>
</gene>
<dbReference type="Gene3D" id="3.40.630.30">
    <property type="match status" value="1"/>
</dbReference>
<dbReference type="InterPro" id="IPR016181">
    <property type="entry name" value="Acyl_CoA_acyltransferase"/>
</dbReference>
<dbReference type="PROSITE" id="PS51186">
    <property type="entry name" value="GNAT"/>
    <property type="match status" value="1"/>
</dbReference>
<dbReference type="SUPFAM" id="SSF55729">
    <property type="entry name" value="Acyl-CoA N-acyltransferases (Nat)"/>
    <property type="match status" value="1"/>
</dbReference>
<dbReference type="PANTHER" id="PTHR43072">
    <property type="entry name" value="N-ACETYLTRANSFERASE"/>
    <property type="match status" value="1"/>
</dbReference>
<evidence type="ECO:0000313" key="3">
    <source>
        <dbReference type="Proteomes" id="UP001332243"/>
    </source>
</evidence>
<dbReference type="EMBL" id="JAZGQK010000021">
    <property type="protein sequence ID" value="MEE6261456.1"/>
    <property type="molecule type" value="Genomic_DNA"/>
</dbReference>
<dbReference type="RefSeq" id="WP_331216545.1">
    <property type="nucleotide sequence ID" value="NZ_JAZGQK010000021.1"/>
</dbReference>
<dbReference type="InterPro" id="IPR000182">
    <property type="entry name" value="GNAT_dom"/>
</dbReference>
<organism evidence="2 3">
    <name type="scientific">Plantactinospora sonchi</name>
    <dbReference type="NCBI Taxonomy" id="1544735"/>
    <lineage>
        <taxon>Bacteria</taxon>
        <taxon>Bacillati</taxon>
        <taxon>Actinomycetota</taxon>
        <taxon>Actinomycetes</taxon>
        <taxon>Micromonosporales</taxon>
        <taxon>Micromonosporaceae</taxon>
        <taxon>Plantactinospora</taxon>
    </lineage>
</organism>
<accession>A0ABU7RYQ6</accession>
<evidence type="ECO:0000313" key="2">
    <source>
        <dbReference type="EMBL" id="MEE6261456.1"/>
    </source>
</evidence>
<protein>
    <submittedName>
        <fullName evidence="2">N-acetyltransferase family protein</fullName>
    </submittedName>
</protein>
<name>A0ABU7RYQ6_9ACTN</name>
<dbReference type="Pfam" id="PF00583">
    <property type="entry name" value="Acetyltransf_1"/>
    <property type="match status" value="1"/>
</dbReference>
<reference evidence="2 3" key="1">
    <citation type="submission" date="2024-01" db="EMBL/GenBank/DDBJ databases">
        <title>Genome insights into Plantactinospora sonchi sp. nov.</title>
        <authorList>
            <person name="Wang L."/>
        </authorList>
    </citation>
    <scope>NUCLEOTIDE SEQUENCE [LARGE SCALE GENOMIC DNA]</scope>
    <source>
        <strain evidence="2 3">NEAU-QY2</strain>
    </source>
</reference>
<feature type="domain" description="N-acetyltransferase" evidence="1">
    <location>
        <begin position="20"/>
        <end position="183"/>
    </location>
</feature>
<comment type="caution">
    <text evidence="2">The sequence shown here is derived from an EMBL/GenBank/DDBJ whole genome shotgun (WGS) entry which is preliminary data.</text>
</comment>
<sequence length="187" mass="20015">MNRPTDPPLPKEAMVPTRDPEITPATAADLAAITDIYAHYVTGSVATFDETPPDVDHWRQRLADLTGRGLPFLVARVDGLVAGYAYAGPYRPKPAYRHTVEDTIYLAPGRAGQGLGRALLGALLPAARSAGARQMVAVIADTGSDASAALHRRFGFVEVGRLVGVGYKHDRWIDTVLMQRDLSAGPA</sequence>
<proteinExistence type="predicted"/>
<evidence type="ECO:0000259" key="1">
    <source>
        <dbReference type="PROSITE" id="PS51186"/>
    </source>
</evidence>
<dbReference type="PANTHER" id="PTHR43072:SF8">
    <property type="entry name" value="ACYLTRANSFERASE FABY-RELATED"/>
    <property type="match status" value="1"/>
</dbReference>
<dbReference type="Proteomes" id="UP001332243">
    <property type="component" value="Unassembled WGS sequence"/>
</dbReference>